<organism evidence="1 2">
    <name type="scientific">Bartonella henselae (strain ATCC 49882 / DSM 28221 / CCUG 30454 / Houston 1)</name>
    <name type="common">Rochalimaea henselae</name>
    <dbReference type="NCBI Taxonomy" id="283166"/>
    <lineage>
        <taxon>Bacteria</taxon>
        <taxon>Pseudomonadati</taxon>
        <taxon>Pseudomonadota</taxon>
        <taxon>Alphaproteobacteria</taxon>
        <taxon>Hyphomicrobiales</taxon>
        <taxon>Bartonellaceae</taxon>
        <taxon>Bartonella</taxon>
    </lineage>
</organism>
<evidence type="ECO:0000313" key="2">
    <source>
        <dbReference type="Proteomes" id="UP000000421"/>
    </source>
</evidence>
<proteinExistence type="predicted"/>
<dbReference type="PaxDb" id="283166-BH08030"/>
<keyword evidence="2" id="KW-1185">Reference proteome</keyword>
<dbReference type="Proteomes" id="UP000000421">
    <property type="component" value="Chromosome"/>
</dbReference>
<sequence length="51" mass="6349">MLTSFGKILRKLRIDHSEHLLDMAIRYLYSIFIFCRNWQKICTRWHGRKDH</sequence>
<dbReference type="KEGG" id="bhe:BH08030"/>
<protein>
    <submittedName>
        <fullName evidence="1">Hypothetical genomic island protein</fullName>
    </submittedName>
</protein>
<dbReference type="EMBL" id="BX897699">
    <property type="protein sequence ID" value="CAF27603.1"/>
    <property type="molecule type" value="Genomic_DNA"/>
</dbReference>
<accession>A0A0H3LWM5</accession>
<dbReference type="AlphaFoldDB" id="A0A0H3LWM5"/>
<dbReference type="EnsemblBacteria" id="CAF27603">
    <property type="protein sequence ID" value="CAF27603"/>
    <property type="gene ID" value="BH08030"/>
</dbReference>
<reference evidence="1 2" key="1">
    <citation type="journal article" date="2004" name="Proc. Natl. Acad. Sci. U.S.A.">
        <title>The louse-borne human pathogen Bartonella quintana is a genomic derivative of the zoonotic agent Bartonella henselae.</title>
        <authorList>
            <person name="Alsmark U.C.M."/>
            <person name="Frank A.C."/>
            <person name="Karlberg E.O."/>
            <person name="Legault B.-A."/>
            <person name="Ardell D.H."/>
            <person name="Canbaeck B."/>
            <person name="Eriksson A.-S."/>
            <person name="Naeslund A.K."/>
            <person name="Handley S.A."/>
            <person name="Huvet M."/>
            <person name="La Scola B."/>
            <person name="Holmberg M."/>
            <person name="Andersson S.G.E."/>
        </authorList>
    </citation>
    <scope>NUCLEOTIDE SEQUENCE [LARGE SCALE GENOMIC DNA]</scope>
    <source>
        <strain evidence="2">ATCC 49882 / DSM 28221 / CCUG 30454 / Houston 1</strain>
    </source>
</reference>
<name>A0A0H3LWM5_BARHE</name>
<evidence type="ECO:0000313" key="1">
    <source>
        <dbReference type="EMBL" id="CAF27603.1"/>
    </source>
</evidence>
<gene>
    <name evidence="1" type="ordered locus">BH08030</name>
</gene>